<sequence length="281" mass="32534">MGRSKTKKNLFNLIFWITLSILFNIYIFYSRGEIAAVEYFGGYIVEISLSLDNLFLFLMIFSSFGIQKDYQERVLLYGVIGAMILRLIFILVGVTIISKFHFVLSIFGFILLYSGFNMFFNNNKHIDFHDNFSVKILRKIMPVTNVLYDNNFFVKKNKILYATPLFVVLLIIEFSDIIFAIDSIPAIFSITTDTFIVYTSNIFAILGLRSMYYILEEMNDMFRFMKYGVGCILIFTGIKLVILLFGIEISVTNSVLFIIIILLSSILISLIFDKSYIPKHK</sequence>
<dbReference type="NCBIfam" id="TIGR03718">
    <property type="entry name" value="R_switched_Alx"/>
    <property type="match status" value="1"/>
</dbReference>
<evidence type="ECO:0000313" key="7">
    <source>
        <dbReference type="EMBL" id="CAG9708754.1"/>
    </source>
</evidence>
<evidence type="ECO:0000256" key="1">
    <source>
        <dbReference type="ARBA" id="ARBA00004141"/>
    </source>
</evidence>
<feature type="transmembrane region" description="Helical" evidence="6">
    <location>
        <begin position="41"/>
        <end position="62"/>
    </location>
</feature>
<dbReference type="PANTHER" id="PTHR30238:SF0">
    <property type="entry name" value="THYLAKOID MEMBRANE PROTEIN TERC, CHLOROPLASTIC"/>
    <property type="match status" value="1"/>
</dbReference>
<reference evidence="7" key="2">
    <citation type="submission" date="2021-10" db="EMBL/GenBank/DDBJ databases">
        <authorList>
            <person name="Mesa V."/>
        </authorList>
    </citation>
    <scope>NUCLEOTIDE SEQUENCE</scope>
    <source>
        <strain evidence="7">CC3_PB</strain>
    </source>
</reference>
<dbReference type="PANTHER" id="PTHR30238">
    <property type="entry name" value="MEMBRANE BOUND PREDICTED REDOX MODULATOR"/>
    <property type="match status" value="1"/>
</dbReference>
<name>A0A650LTB8_9CLOT</name>
<dbReference type="EMBL" id="CAKJVE010000004">
    <property type="protein sequence ID" value="CAG9708754.1"/>
    <property type="molecule type" value="Genomic_DNA"/>
</dbReference>
<feature type="transmembrane region" description="Helical" evidence="6">
    <location>
        <begin position="74"/>
        <end position="96"/>
    </location>
</feature>
<dbReference type="Proteomes" id="UP000431451">
    <property type="component" value="Unassembled WGS sequence"/>
</dbReference>
<proteinExistence type="inferred from homology"/>
<protein>
    <submittedName>
        <fullName evidence="8">Inner membrane protein alx</fullName>
    </submittedName>
</protein>
<feature type="transmembrane region" description="Helical" evidence="6">
    <location>
        <begin position="102"/>
        <end position="120"/>
    </location>
</feature>
<comment type="similarity">
    <text evidence="2">Belongs to the TerC family.</text>
</comment>
<dbReference type="InterPro" id="IPR022369">
    <property type="entry name" value="Integral_membrane_TerC_rswitch"/>
</dbReference>
<feature type="transmembrane region" description="Helical" evidence="6">
    <location>
        <begin position="253"/>
        <end position="272"/>
    </location>
</feature>
<keyword evidence="3 6" id="KW-0812">Transmembrane</keyword>
<keyword evidence="4 6" id="KW-1133">Transmembrane helix</keyword>
<evidence type="ECO:0000256" key="6">
    <source>
        <dbReference type="SAM" id="Phobius"/>
    </source>
</evidence>
<evidence type="ECO:0000256" key="2">
    <source>
        <dbReference type="ARBA" id="ARBA00007511"/>
    </source>
</evidence>
<feature type="transmembrane region" description="Helical" evidence="6">
    <location>
        <begin position="227"/>
        <end position="247"/>
    </location>
</feature>
<evidence type="ECO:0000256" key="4">
    <source>
        <dbReference type="ARBA" id="ARBA00022989"/>
    </source>
</evidence>
<dbReference type="EMBL" id="UWJD01000001">
    <property type="protein sequence ID" value="VCT84107.1"/>
    <property type="molecule type" value="Genomic_DNA"/>
</dbReference>
<dbReference type="InterPro" id="IPR005496">
    <property type="entry name" value="Integral_membrane_TerC"/>
</dbReference>
<feature type="transmembrane region" description="Helical" evidence="6">
    <location>
        <begin position="165"/>
        <end position="189"/>
    </location>
</feature>
<dbReference type="RefSeq" id="WP_159116081.1">
    <property type="nucleotide sequence ID" value="NZ_CAKJVE010000004.1"/>
</dbReference>
<accession>A0A650LTB8</accession>
<keyword evidence="5 6" id="KW-0472">Membrane</keyword>
<reference evidence="8 9" key="1">
    <citation type="submission" date="2018-06" db="EMBL/GenBank/DDBJ databases">
        <authorList>
            <consortium name="IHU Genomes"/>
        </authorList>
    </citation>
    <scope>NUCLEOTIDE SEQUENCE [LARGE SCALE GENOMIC DNA]</scope>
    <source>
        <strain evidence="8 9">NEC25</strain>
    </source>
</reference>
<dbReference type="AlphaFoldDB" id="A0A650LTB8"/>
<evidence type="ECO:0000256" key="3">
    <source>
        <dbReference type="ARBA" id="ARBA00022692"/>
    </source>
</evidence>
<dbReference type="Proteomes" id="UP000789738">
    <property type="component" value="Unassembled WGS sequence"/>
</dbReference>
<feature type="transmembrane region" description="Helical" evidence="6">
    <location>
        <begin position="195"/>
        <end position="215"/>
    </location>
</feature>
<feature type="transmembrane region" description="Helical" evidence="6">
    <location>
        <begin position="9"/>
        <end position="29"/>
    </location>
</feature>
<comment type="subcellular location">
    <subcellularLocation>
        <location evidence="1">Membrane</location>
        <topology evidence="1">Multi-pass membrane protein</topology>
    </subcellularLocation>
</comment>
<organism evidence="8 9">
    <name type="scientific">Clostridium neonatale</name>
    <dbReference type="NCBI Taxonomy" id="137838"/>
    <lineage>
        <taxon>Bacteria</taxon>
        <taxon>Bacillati</taxon>
        <taxon>Bacillota</taxon>
        <taxon>Clostridia</taxon>
        <taxon>Eubacteriales</taxon>
        <taxon>Clostridiaceae</taxon>
        <taxon>Clostridium</taxon>
    </lineage>
</organism>
<dbReference type="GO" id="GO:0016020">
    <property type="term" value="C:membrane"/>
    <property type="evidence" value="ECO:0007669"/>
    <property type="project" value="UniProtKB-SubCell"/>
</dbReference>
<dbReference type="Pfam" id="PF03741">
    <property type="entry name" value="TerC"/>
    <property type="match status" value="1"/>
</dbReference>
<evidence type="ECO:0000313" key="9">
    <source>
        <dbReference type="Proteomes" id="UP000431451"/>
    </source>
</evidence>
<evidence type="ECO:0000313" key="8">
    <source>
        <dbReference type="EMBL" id="VCT84107.1"/>
    </source>
</evidence>
<evidence type="ECO:0000256" key="5">
    <source>
        <dbReference type="ARBA" id="ARBA00023136"/>
    </source>
</evidence>
<gene>
    <name evidence="8" type="primary">alx</name>
    <name evidence="7" type="ORF">CNEO_43809</name>
    <name evidence="8" type="ORF">CNEONATNEC25_01706</name>
</gene>